<dbReference type="RefSeq" id="WP_162447103.1">
    <property type="nucleotide sequence ID" value="NZ_CP048222.1"/>
</dbReference>
<dbReference type="InterPro" id="IPR024775">
    <property type="entry name" value="DinB-like"/>
</dbReference>
<proteinExistence type="predicted"/>
<dbReference type="AlphaFoldDB" id="A0A6C0GSP0"/>
<protein>
    <submittedName>
        <fullName evidence="2">DinB family protein</fullName>
    </submittedName>
</protein>
<name>A0A6C0GSP0_9BACT</name>
<dbReference type="Pfam" id="PF12867">
    <property type="entry name" value="DinB_2"/>
    <property type="match status" value="1"/>
</dbReference>
<dbReference type="KEGG" id="rhoz:GXP67_33165"/>
<evidence type="ECO:0000313" key="3">
    <source>
        <dbReference type="Proteomes" id="UP000480178"/>
    </source>
</evidence>
<organism evidence="2 3">
    <name type="scientific">Rhodocytophaga rosea</name>
    <dbReference type="NCBI Taxonomy" id="2704465"/>
    <lineage>
        <taxon>Bacteria</taxon>
        <taxon>Pseudomonadati</taxon>
        <taxon>Bacteroidota</taxon>
        <taxon>Cytophagia</taxon>
        <taxon>Cytophagales</taxon>
        <taxon>Rhodocytophagaceae</taxon>
        <taxon>Rhodocytophaga</taxon>
    </lineage>
</organism>
<dbReference type="Gene3D" id="1.20.120.450">
    <property type="entry name" value="dinb family like domain"/>
    <property type="match status" value="1"/>
</dbReference>
<dbReference type="Proteomes" id="UP000480178">
    <property type="component" value="Chromosome"/>
</dbReference>
<evidence type="ECO:0000259" key="1">
    <source>
        <dbReference type="Pfam" id="PF12867"/>
    </source>
</evidence>
<dbReference type="EMBL" id="CP048222">
    <property type="protein sequence ID" value="QHT71161.1"/>
    <property type="molecule type" value="Genomic_DNA"/>
</dbReference>
<reference evidence="2 3" key="1">
    <citation type="submission" date="2020-01" db="EMBL/GenBank/DDBJ databases">
        <authorList>
            <person name="Kim M.K."/>
        </authorList>
    </citation>
    <scope>NUCLEOTIDE SEQUENCE [LARGE SCALE GENOMIC DNA]</scope>
    <source>
        <strain evidence="2 3">172606-1</strain>
    </source>
</reference>
<dbReference type="SUPFAM" id="SSF109854">
    <property type="entry name" value="DinB/YfiT-like putative metalloenzymes"/>
    <property type="match status" value="1"/>
</dbReference>
<keyword evidence="3" id="KW-1185">Reference proteome</keyword>
<accession>A0A6C0GSP0</accession>
<sequence>MKQTNWFERKFDFSTIQHTFPSILERLIGTPARIEEKLNGINPAFYTLKPDNKWAILEHIGHLSDLETLWQVRLQDLLQGKEELSPTDLNNTRTHQGQHYLKKPEVITQQFRELRAQTVSQLEALTEEQIYLSALHPRLKTPMRTIDLFVFVAEHDDHHLASISAMNRMFLSQPKQI</sequence>
<gene>
    <name evidence="2" type="ORF">GXP67_33165</name>
</gene>
<feature type="domain" description="DinB-like" evidence="1">
    <location>
        <begin position="29"/>
        <end position="162"/>
    </location>
</feature>
<evidence type="ECO:0000313" key="2">
    <source>
        <dbReference type="EMBL" id="QHT71161.1"/>
    </source>
</evidence>
<dbReference type="InterPro" id="IPR034660">
    <property type="entry name" value="DinB/YfiT-like"/>
</dbReference>